<evidence type="ECO:0000259" key="1">
    <source>
        <dbReference type="Pfam" id="PF26130"/>
    </source>
</evidence>
<organism evidence="2 3">
    <name type="scientific">Vigna mungo</name>
    <name type="common">Black gram</name>
    <name type="synonym">Phaseolus mungo</name>
    <dbReference type="NCBI Taxonomy" id="3915"/>
    <lineage>
        <taxon>Eukaryota</taxon>
        <taxon>Viridiplantae</taxon>
        <taxon>Streptophyta</taxon>
        <taxon>Embryophyta</taxon>
        <taxon>Tracheophyta</taxon>
        <taxon>Spermatophyta</taxon>
        <taxon>Magnoliopsida</taxon>
        <taxon>eudicotyledons</taxon>
        <taxon>Gunneridae</taxon>
        <taxon>Pentapetalae</taxon>
        <taxon>rosids</taxon>
        <taxon>fabids</taxon>
        <taxon>Fabales</taxon>
        <taxon>Fabaceae</taxon>
        <taxon>Papilionoideae</taxon>
        <taxon>50 kb inversion clade</taxon>
        <taxon>NPAAA clade</taxon>
        <taxon>indigoferoid/millettioid clade</taxon>
        <taxon>Phaseoleae</taxon>
        <taxon>Vigna</taxon>
    </lineage>
</organism>
<evidence type="ECO:0000313" key="3">
    <source>
        <dbReference type="Proteomes" id="UP001374535"/>
    </source>
</evidence>
<gene>
    <name evidence="2" type="ORF">V8G54_012720</name>
</gene>
<dbReference type="EMBL" id="CP144697">
    <property type="protein sequence ID" value="WVZ15154.1"/>
    <property type="molecule type" value="Genomic_DNA"/>
</dbReference>
<protein>
    <recommendedName>
        <fullName evidence="1">PB1-like domain-containing protein</fullName>
    </recommendedName>
</protein>
<accession>A0AAQ3S4A6</accession>
<name>A0AAQ3S4A6_VIGMU</name>
<evidence type="ECO:0000313" key="2">
    <source>
        <dbReference type="EMBL" id="WVZ15154.1"/>
    </source>
</evidence>
<dbReference type="Proteomes" id="UP001374535">
    <property type="component" value="Chromosome 4"/>
</dbReference>
<dbReference type="InterPro" id="IPR058594">
    <property type="entry name" value="PB1-like_dom_pln"/>
</dbReference>
<dbReference type="AlphaFoldDB" id="A0AAQ3S4A6"/>
<reference evidence="2 3" key="1">
    <citation type="journal article" date="2023" name="Life. Sci Alliance">
        <title>Evolutionary insights into 3D genome organization and epigenetic landscape of Vigna mungo.</title>
        <authorList>
            <person name="Junaid A."/>
            <person name="Singh B."/>
            <person name="Bhatia S."/>
        </authorList>
    </citation>
    <scope>NUCLEOTIDE SEQUENCE [LARGE SCALE GENOMIC DNA]</scope>
    <source>
        <strain evidence="2">Urdbean</strain>
    </source>
</reference>
<keyword evidence="3" id="KW-1185">Reference proteome</keyword>
<feature type="domain" description="PB1-like" evidence="1">
    <location>
        <begin position="91"/>
        <end position="187"/>
    </location>
</feature>
<sequence length="430" mass="49479">MNTIQLPSSIHRVNIENKESSTRSDTTLGNLKSNNDNFDEEEANYLEYFSKCSDSKTFHSKHSTKVVVAVVLAVLVKETMGVKDKCLEMVFDICLHHMGKFVTNKGLQYVGGEIHVIKGLDLDRWSYFEVVGIVKEFKYDADFKLWWKGSKQRLMNNLRLLSDDREALYLANYAEENKEEVEIYVQHVPIEAVEFHFLTCGEEADEGNIEDMEEVVSKVGDEEVNLHEEEVAEIGDGAEEYDSEGECVEQQGSHINVAVEVEMGEEECDGGEDREEVEMGEEHEEDLVGIPCRHVVASINYKVENPEDYVHPYYKKKAYETCYGPEIVPINGQQLCHTKLSKKNLLMKCSSYNECGHNVRTCKRGKKKEDLAAQGQLPLQEVLKHNQLHQRHKEDLKQHHNLEQVAVEQDLHQVTKVEEEHPHDYWLHNI</sequence>
<proteinExistence type="predicted"/>
<dbReference type="Pfam" id="PF26130">
    <property type="entry name" value="PB1-like"/>
    <property type="match status" value="1"/>
</dbReference>